<comment type="caution">
    <text evidence="5">The sequence shown here is derived from an EMBL/GenBank/DDBJ whole genome shotgun (WGS) entry which is preliminary data.</text>
</comment>
<protein>
    <recommendedName>
        <fullName evidence="4">Reverse transcriptase Ty1/copia-type domain-containing protein</fullName>
    </recommendedName>
</protein>
<dbReference type="PANTHER" id="PTHR42648">
    <property type="entry name" value="TRANSPOSASE, PUTATIVE-RELATED"/>
    <property type="match status" value="1"/>
</dbReference>
<keyword evidence="2" id="KW-0378">Hydrolase</keyword>
<evidence type="ECO:0000256" key="3">
    <source>
        <dbReference type="SAM" id="MobiDB-lite"/>
    </source>
</evidence>
<feature type="compositionally biased region" description="Polar residues" evidence="3">
    <location>
        <begin position="196"/>
        <end position="212"/>
    </location>
</feature>
<name>A0AA38W3F8_9ASTR</name>
<dbReference type="GO" id="GO:0003676">
    <property type="term" value="F:nucleic acid binding"/>
    <property type="evidence" value="ECO:0007669"/>
    <property type="project" value="InterPro"/>
</dbReference>
<evidence type="ECO:0000256" key="2">
    <source>
        <dbReference type="ARBA" id="ARBA00022801"/>
    </source>
</evidence>
<keyword evidence="6" id="KW-1185">Reference proteome</keyword>
<dbReference type="AlphaFoldDB" id="A0AA38W3F8"/>
<gene>
    <name evidence="5" type="ORF">OSB04_019990</name>
</gene>
<dbReference type="Proteomes" id="UP001172457">
    <property type="component" value="Chromosome 5"/>
</dbReference>
<dbReference type="PANTHER" id="PTHR42648:SF32">
    <property type="entry name" value="RIBONUCLEASE H-LIKE DOMAIN, GAG-PRE-INTEGRASE DOMAIN PROTEIN-RELATED"/>
    <property type="match status" value="1"/>
</dbReference>
<evidence type="ECO:0000313" key="5">
    <source>
        <dbReference type="EMBL" id="KAJ9547447.1"/>
    </source>
</evidence>
<dbReference type="SUPFAM" id="SSF53098">
    <property type="entry name" value="Ribonuclease H-like"/>
    <property type="match status" value="1"/>
</dbReference>
<keyword evidence="1" id="KW-0479">Metal-binding</keyword>
<evidence type="ECO:0000313" key="6">
    <source>
        <dbReference type="Proteomes" id="UP001172457"/>
    </source>
</evidence>
<dbReference type="InterPro" id="IPR039537">
    <property type="entry name" value="Retrotran_Ty1/copia-like"/>
</dbReference>
<dbReference type="GO" id="GO:0046872">
    <property type="term" value="F:metal ion binding"/>
    <property type="evidence" value="ECO:0007669"/>
    <property type="project" value="UniProtKB-KW"/>
</dbReference>
<sequence>MCHMNFKNMNKLVKNNLVRGLLAKEFSCDDHCVACLKGKQHKSTHKSKEIYTISSPLQLLHIDLFGPTNVMSIGKKSYCLVIVDDYSRFTWVFFLRIKDETSELIKPFNSQQNGVERRNRTLIEAARSLLADSKLPITFLAEAVNTICYVVLVVRSKGKTPYELLKKNKPFIAQSKAFRVFNSSTRIIEESDNVKCNENTPNIPESSAAQSKSPEENDSNLGVNLQEEPLHLTRKQNKSVGVQNPQLGMLSCFLSQVEPKKTYDSLKDPMDLPNGHREIATKWIFRNKKDEKGIVIKNKARLVAQGYTQEEGIDYDNVFTSVSRIEAIRLLLAFASFKRFKVYQIDVKRAFLYGKIDEEVYVCQPSGFEDPKFPNRVYKLKKALYGLHQASRAWYDTLVEKEVLVVQIYVDDITFGYTKDELCKDIKELMHKKFKMSSMSELTFFLGLQVKQNKDGIFINKSKYVKDMLNKFGYAYAKPASTPMETHK</sequence>
<dbReference type="GO" id="GO:0016787">
    <property type="term" value="F:hydrolase activity"/>
    <property type="evidence" value="ECO:0007669"/>
    <property type="project" value="UniProtKB-KW"/>
</dbReference>
<feature type="domain" description="Reverse transcriptase Ty1/copia-type" evidence="4">
    <location>
        <begin position="270"/>
        <end position="398"/>
    </location>
</feature>
<dbReference type="Gene3D" id="3.30.420.10">
    <property type="entry name" value="Ribonuclease H-like superfamily/Ribonuclease H"/>
    <property type="match status" value="2"/>
</dbReference>
<dbReference type="SUPFAM" id="SSF56672">
    <property type="entry name" value="DNA/RNA polymerases"/>
    <property type="match status" value="1"/>
</dbReference>
<dbReference type="Pfam" id="PF07727">
    <property type="entry name" value="RVT_2"/>
    <property type="match status" value="2"/>
</dbReference>
<evidence type="ECO:0000259" key="4">
    <source>
        <dbReference type="Pfam" id="PF07727"/>
    </source>
</evidence>
<organism evidence="5 6">
    <name type="scientific">Centaurea solstitialis</name>
    <name type="common">yellow star-thistle</name>
    <dbReference type="NCBI Taxonomy" id="347529"/>
    <lineage>
        <taxon>Eukaryota</taxon>
        <taxon>Viridiplantae</taxon>
        <taxon>Streptophyta</taxon>
        <taxon>Embryophyta</taxon>
        <taxon>Tracheophyta</taxon>
        <taxon>Spermatophyta</taxon>
        <taxon>Magnoliopsida</taxon>
        <taxon>eudicotyledons</taxon>
        <taxon>Gunneridae</taxon>
        <taxon>Pentapetalae</taxon>
        <taxon>asterids</taxon>
        <taxon>campanulids</taxon>
        <taxon>Asterales</taxon>
        <taxon>Asteraceae</taxon>
        <taxon>Carduoideae</taxon>
        <taxon>Cardueae</taxon>
        <taxon>Centaureinae</taxon>
        <taxon>Centaurea</taxon>
    </lineage>
</organism>
<dbReference type="InterPro" id="IPR043502">
    <property type="entry name" value="DNA/RNA_pol_sf"/>
</dbReference>
<feature type="region of interest" description="Disordered" evidence="3">
    <location>
        <begin position="192"/>
        <end position="221"/>
    </location>
</feature>
<dbReference type="InterPro" id="IPR013103">
    <property type="entry name" value="RVT_2"/>
</dbReference>
<proteinExistence type="predicted"/>
<evidence type="ECO:0000256" key="1">
    <source>
        <dbReference type="ARBA" id="ARBA00022723"/>
    </source>
</evidence>
<accession>A0AA38W3F8</accession>
<dbReference type="InterPro" id="IPR036397">
    <property type="entry name" value="RNaseH_sf"/>
</dbReference>
<reference evidence="5" key="1">
    <citation type="submission" date="2023-03" db="EMBL/GenBank/DDBJ databases">
        <title>Chromosome-scale reference genome and RAD-based genetic map of yellow starthistle (Centaurea solstitialis) reveal putative structural variation and QTLs associated with invader traits.</title>
        <authorList>
            <person name="Reatini B."/>
            <person name="Cang F.A."/>
            <person name="Jiang Q."/>
            <person name="Mckibben M.T.W."/>
            <person name="Barker M.S."/>
            <person name="Rieseberg L.H."/>
            <person name="Dlugosch K.M."/>
        </authorList>
    </citation>
    <scope>NUCLEOTIDE SEQUENCE</scope>
    <source>
        <strain evidence="5">CAN-66</strain>
        <tissue evidence="5">Leaf</tissue>
    </source>
</reference>
<feature type="domain" description="Reverse transcriptase Ty1/copia-type" evidence="4">
    <location>
        <begin position="403"/>
        <end position="485"/>
    </location>
</feature>
<dbReference type="EMBL" id="JARYMX010000005">
    <property type="protein sequence ID" value="KAJ9547447.1"/>
    <property type="molecule type" value="Genomic_DNA"/>
</dbReference>
<dbReference type="InterPro" id="IPR012337">
    <property type="entry name" value="RNaseH-like_sf"/>
</dbReference>